<evidence type="ECO:0000313" key="7">
    <source>
        <dbReference type="EMBL" id="MEJ1155802.1"/>
    </source>
</evidence>
<proteinExistence type="inferred from homology"/>
<dbReference type="RefSeq" id="WP_337338219.1">
    <property type="nucleotide sequence ID" value="NZ_JBBDGL010000002.1"/>
</dbReference>
<dbReference type="Proteomes" id="UP001368654">
    <property type="component" value="Unassembled WGS sequence"/>
</dbReference>
<keyword evidence="4" id="KW-0479">Metal-binding</keyword>
<evidence type="ECO:0000256" key="4">
    <source>
        <dbReference type="ARBA" id="ARBA00022723"/>
    </source>
</evidence>
<comment type="caution">
    <text evidence="7">The sequence shown here is derived from an EMBL/GenBank/DDBJ whole genome shotgun (WGS) entry which is preliminary data.</text>
</comment>
<organism evidence="7 8">
    <name type="scientific">Microbacterium marmarense</name>
    <dbReference type="NCBI Taxonomy" id="3122051"/>
    <lineage>
        <taxon>Bacteria</taxon>
        <taxon>Bacillati</taxon>
        <taxon>Actinomycetota</taxon>
        <taxon>Actinomycetes</taxon>
        <taxon>Micrococcales</taxon>
        <taxon>Microbacteriaceae</taxon>
        <taxon>Microbacterium</taxon>
    </lineage>
</organism>
<dbReference type="Pfam" id="PF00348">
    <property type="entry name" value="polyprenyl_synt"/>
    <property type="match status" value="1"/>
</dbReference>
<evidence type="ECO:0000256" key="6">
    <source>
        <dbReference type="RuleBase" id="RU004466"/>
    </source>
</evidence>
<comment type="similarity">
    <text evidence="2 6">Belongs to the FPP/GGPP synthase family.</text>
</comment>
<comment type="cofactor">
    <cofactor evidence="1">
        <name>Mg(2+)</name>
        <dbReference type="ChEBI" id="CHEBI:18420"/>
    </cofactor>
</comment>
<reference evidence="7 8" key="1">
    <citation type="submission" date="2024-02" db="EMBL/GenBank/DDBJ databases">
        <authorList>
            <person name="Saticioglu I.B."/>
        </authorList>
    </citation>
    <scope>NUCLEOTIDE SEQUENCE [LARGE SCALE GENOMIC DNA]</scope>
    <source>
        <strain evidence="7 8">Mu-86</strain>
    </source>
</reference>
<dbReference type="InterPro" id="IPR008949">
    <property type="entry name" value="Isoprenoid_synthase_dom_sf"/>
</dbReference>
<evidence type="ECO:0000313" key="8">
    <source>
        <dbReference type="Proteomes" id="UP001368654"/>
    </source>
</evidence>
<dbReference type="PROSITE" id="PS00444">
    <property type="entry name" value="POLYPRENYL_SYNTHASE_2"/>
    <property type="match status" value="1"/>
</dbReference>
<dbReference type="EMBL" id="JBBDGL010000002">
    <property type="protein sequence ID" value="MEJ1155802.1"/>
    <property type="molecule type" value="Genomic_DNA"/>
</dbReference>
<dbReference type="InterPro" id="IPR033749">
    <property type="entry name" value="Polyprenyl_synt_CS"/>
</dbReference>
<evidence type="ECO:0000256" key="5">
    <source>
        <dbReference type="ARBA" id="ARBA00022842"/>
    </source>
</evidence>
<dbReference type="InterPro" id="IPR000092">
    <property type="entry name" value="Polyprenyl_synt"/>
</dbReference>
<dbReference type="PROSITE" id="PS00723">
    <property type="entry name" value="POLYPRENYL_SYNTHASE_1"/>
    <property type="match status" value="1"/>
</dbReference>
<dbReference type="Gene3D" id="1.10.600.10">
    <property type="entry name" value="Farnesyl Diphosphate Synthase"/>
    <property type="match status" value="1"/>
</dbReference>
<protein>
    <submittedName>
        <fullName evidence="7">Polyprenyl synthetase family protein</fullName>
    </submittedName>
</protein>
<accession>A0ABU8LVK4</accession>
<evidence type="ECO:0000256" key="3">
    <source>
        <dbReference type="ARBA" id="ARBA00022679"/>
    </source>
</evidence>
<evidence type="ECO:0000256" key="1">
    <source>
        <dbReference type="ARBA" id="ARBA00001946"/>
    </source>
</evidence>
<dbReference type="PANTHER" id="PTHR12001:SF85">
    <property type="entry name" value="SHORT CHAIN ISOPRENYL DIPHOSPHATE SYNTHASE"/>
    <property type="match status" value="1"/>
</dbReference>
<dbReference type="SUPFAM" id="SSF48576">
    <property type="entry name" value="Terpenoid synthases"/>
    <property type="match status" value="1"/>
</dbReference>
<keyword evidence="5" id="KW-0460">Magnesium</keyword>
<gene>
    <name evidence="7" type="ORF">WDU96_09385</name>
</gene>
<dbReference type="PANTHER" id="PTHR12001">
    <property type="entry name" value="GERANYLGERANYL PYROPHOSPHATE SYNTHASE"/>
    <property type="match status" value="1"/>
</dbReference>
<keyword evidence="3 6" id="KW-0808">Transferase</keyword>
<sequence length="351" mass="36444">MNALPRDASVDAAIDESISRILIRTASLGPAFALLGGALSRAASGGKRLRPALVAATYRAFSRQSDLSPAVRAAAAAFELLHTAFVVHDDVIDHDIERRGTPNVSGEFRARGEALGADSAGAATLGDAAAILAGDLLLHEATRLIAFSDTSVENRESLFALLDDAIYISAAGELADVENSVSDRLDDPDAVLTATFNKTAVYTFSAPLRAGALLAGASSEALEVLDAAGGRLGLAFQLVDDLIGAFGTAAQAGREAGSDLREAKRTPLVALARESTSWPRVDEALSQAYTGPVAVRAAQVALEASGAREDVSALLNDALRAARKLSQHPALNNETGALIRQLADDIARRTP</sequence>
<keyword evidence="8" id="KW-1185">Reference proteome</keyword>
<dbReference type="SFLD" id="SFLDS00005">
    <property type="entry name" value="Isoprenoid_Synthase_Type_I"/>
    <property type="match status" value="1"/>
</dbReference>
<evidence type="ECO:0000256" key="2">
    <source>
        <dbReference type="ARBA" id="ARBA00006706"/>
    </source>
</evidence>
<name>A0ABU8LVK4_9MICO</name>